<dbReference type="AlphaFoldDB" id="A0A2N3IDX9"/>
<dbReference type="EMBL" id="MVDE01000004">
    <property type="protein sequence ID" value="PKQ68498.1"/>
    <property type="molecule type" value="Genomic_DNA"/>
</dbReference>
<dbReference type="Proteomes" id="UP000233618">
    <property type="component" value="Unassembled WGS sequence"/>
</dbReference>
<comment type="caution">
    <text evidence="1">The sequence shown here is derived from an EMBL/GenBank/DDBJ whole genome shotgun (WGS) entry which is preliminary data.</text>
</comment>
<sequence>MNKVDGVKNSKNGPEKLMRDRACTYLKQLVDEIRAYGKYAFWNDKEKQKRYSSEYQKKVYKKYTEAKASEKMPKPLQ</sequence>
<accession>A0A2N3IDX9</accession>
<dbReference type="RefSeq" id="WP_101308661.1">
    <property type="nucleotide sequence ID" value="NZ_MVDE01000004.1"/>
</dbReference>
<gene>
    <name evidence="1" type="ORF">BZG01_04610</name>
</gene>
<keyword evidence="2" id="KW-1185">Reference proteome</keyword>
<name>A0A2N3IDX9_9BACT</name>
<protein>
    <submittedName>
        <fullName evidence="1">Uncharacterized protein</fullName>
    </submittedName>
</protein>
<proteinExistence type="predicted"/>
<reference evidence="1 2" key="1">
    <citation type="journal article" date="2017" name="Front. Microbiol.">
        <title>Labilibaculum manganireducens gen. nov., sp. nov. and Labilibaculum filiforme sp. nov., Novel Bacteroidetes Isolated from Subsurface Sediments of the Baltic Sea.</title>
        <authorList>
            <person name="Vandieken V."/>
            <person name="Marshall I.P."/>
            <person name="Niemann H."/>
            <person name="Engelen B."/>
            <person name="Cypionka H."/>
        </authorList>
    </citation>
    <scope>NUCLEOTIDE SEQUENCE [LARGE SCALE GENOMIC DNA]</scope>
    <source>
        <strain evidence="1 2">59.10-2M</strain>
    </source>
</reference>
<evidence type="ECO:0000313" key="1">
    <source>
        <dbReference type="EMBL" id="PKQ68498.1"/>
    </source>
</evidence>
<evidence type="ECO:0000313" key="2">
    <source>
        <dbReference type="Proteomes" id="UP000233618"/>
    </source>
</evidence>
<organism evidence="1 2">
    <name type="scientific">Labilibaculum manganireducens</name>
    <dbReference type="NCBI Taxonomy" id="1940525"/>
    <lineage>
        <taxon>Bacteria</taxon>
        <taxon>Pseudomonadati</taxon>
        <taxon>Bacteroidota</taxon>
        <taxon>Bacteroidia</taxon>
        <taxon>Marinilabiliales</taxon>
        <taxon>Marinifilaceae</taxon>
        <taxon>Labilibaculum</taxon>
    </lineage>
</organism>